<dbReference type="InterPro" id="IPR043131">
    <property type="entry name" value="BCAT-like_N"/>
</dbReference>
<gene>
    <name evidence="6" type="ORF">H5P30_21750</name>
</gene>
<dbReference type="GO" id="GO:0008652">
    <property type="term" value="P:amino acid biosynthetic process"/>
    <property type="evidence" value="ECO:0007669"/>
    <property type="project" value="UniProtKB-ARBA"/>
</dbReference>
<keyword evidence="7" id="KW-1185">Reference proteome</keyword>
<proteinExistence type="inferred from homology"/>
<evidence type="ECO:0000256" key="1">
    <source>
        <dbReference type="ARBA" id="ARBA00001933"/>
    </source>
</evidence>
<dbReference type="FunFam" id="3.20.10.10:FF:000002">
    <property type="entry name" value="D-alanine aminotransferase"/>
    <property type="match status" value="1"/>
</dbReference>
<comment type="caution">
    <text evidence="6">The sequence shown here is derived from an EMBL/GenBank/DDBJ whole genome shotgun (WGS) entry which is preliminary data.</text>
</comment>
<dbReference type="SUPFAM" id="SSF56752">
    <property type="entry name" value="D-aminoacid aminotransferase-like PLP-dependent enzymes"/>
    <property type="match status" value="1"/>
</dbReference>
<dbReference type="InterPro" id="IPR036038">
    <property type="entry name" value="Aminotransferase-like"/>
</dbReference>
<dbReference type="Proteomes" id="UP000525652">
    <property type="component" value="Unassembled WGS sequence"/>
</dbReference>
<evidence type="ECO:0000256" key="4">
    <source>
        <dbReference type="RuleBase" id="RU004106"/>
    </source>
</evidence>
<dbReference type="PANTHER" id="PTHR42743">
    <property type="entry name" value="AMINO-ACID AMINOTRANSFERASE"/>
    <property type="match status" value="1"/>
</dbReference>
<dbReference type="PROSITE" id="PS00770">
    <property type="entry name" value="AA_TRANSFER_CLASS_4"/>
    <property type="match status" value="1"/>
</dbReference>
<keyword evidence="3 5" id="KW-0663">Pyridoxal phosphate</keyword>
<comment type="similarity">
    <text evidence="2 4">Belongs to the class-IV pyridoxal-phosphate-dependent aminotransferase family.</text>
</comment>
<evidence type="ECO:0000256" key="2">
    <source>
        <dbReference type="ARBA" id="ARBA00009320"/>
    </source>
</evidence>
<dbReference type="Pfam" id="PF01063">
    <property type="entry name" value="Aminotran_4"/>
    <property type="match status" value="1"/>
</dbReference>
<evidence type="ECO:0000256" key="3">
    <source>
        <dbReference type="ARBA" id="ARBA00022898"/>
    </source>
</evidence>
<dbReference type="RefSeq" id="WP_185695024.1">
    <property type="nucleotide sequence ID" value="NZ_JACHVA010000143.1"/>
</dbReference>
<dbReference type="GO" id="GO:0008483">
    <property type="term" value="F:transaminase activity"/>
    <property type="evidence" value="ECO:0007669"/>
    <property type="project" value="UniProtKB-KW"/>
</dbReference>
<dbReference type="EMBL" id="JACHVA010000143">
    <property type="protein sequence ID" value="MBC2604414.1"/>
    <property type="molecule type" value="Genomic_DNA"/>
</dbReference>
<dbReference type="GO" id="GO:0046394">
    <property type="term" value="P:carboxylic acid biosynthetic process"/>
    <property type="evidence" value="ECO:0007669"/>
    <property type="project" value="UniProtKB-ARBA"/>
</dbReference>
<dbReference type="InterPro" id="IPR018300">
    <property type="entry name" value="Aminotrans_IV_CS"/>
</dbReference>
<dbReference type="InterPro" id="IPR001544">
    <property type="entry name" value="Aminotrans_IV"/>
</dbReference>
<accession>A0A7X1E6M4</accession>
<sequence length="276" mass="31617">MTVYYYKDRFLKGGETPVPVEDRAFNYGDGIYEVVRFHRDRSFGLQEHLERLRDSAEAIRMALPFPLEEIESIVRSAVSQVEDEVVDVYFQISRGEALRVHPFPQTDPVLSLYARPGRIYTEDFREAGVAVITLPDERWSNCYIKSLNLLPNVLAKQAAVEAGAYEAVLIRDGWVTEASASNVFGYHDGVFFTHPANRHILNGITRRFLLRAIQKLGFTVQEEPMSEEFFQNEVESAFITSTTMELMPISKINQRELHPLGPESPVWQILQAFRTL</sequence>
<dbReference type="AlphaFoldDB" id="A0A7X1E6M4"/>
<name>A0A7X1E6M4_9BACT</name>
<dbReference type="Gene3D" id="3.30.470.10">
    <property type="match status" value="1"/>
</dbReference>
<evidence type="ECO:0000313" key="7">
    <source>
        <dbReference type="Proteomes" id="UP000525652"/>
    </source>
</evidence>
<evidence type="ECO:0000256" key="5">
    <source>
        <dbReference type="RuleBase" id="RU004516"/>
    </source>
</evidence>
<dbReference type="InterPro" id="IPR043132">
    <property type="entry name" value="BCAT-like_C"/>
</dbReference>
<protein>
    <submittedName>
        <fullName evidence="6">Aminotransferase class IV</fullName>
    </submittedName>
</protein>
<dbReference type="Gene3D" id="3.20.10.10">
    <property type="entry name" value="D-amino Acid Aminotransferase, subunit A, domain 2"/>
    <property type="match status" value="1"/>
</dbReference>
<dbReference type="InterPro" id="IPR050571">
    <property type="entry name" value="Class-IV_PLP-Dep_Aminotrnsfr"/>
</dbReference>
<comment type="cofactor">
    <cofactor evidence="1 5">
        <name>pyridoxal 5'-phosphate</name>
        <dbReference type="ChEBI" id="CHEBI:597326"/>
    </cofactor>
</comment>
<dbReference type="PANTHER" id="PTHR42743:SF10">
    <property type="entry name" value="D-ALANINE AMINOTRANSFERASE"/>
    <property type="match status" value="1"/>
</dbReference>
<organism evidence="6 7">
    <name type="scientific">Puniceicoccus vermicola</name>
    <dbReference type="NCBI Taxonomy" id="388746"/>
    <lineage>
        <taxon>Bacteria</taxon>
        <taxon>Pseudomonadati</taxon>
        <taxon>Verrucomicrobiota</taxon>
        <taxon>Opitutia</taxon>
        <taxon>Puniceicoccales</taxon>
        <taxon>Puniceicoccaceae</taxon>
        <taxon>Puniceicoccus</taxon>
    </lineage>
</organism>
<dbReference type="GO" id="GO:0005829">
    <property type="term" value="C:cytosol"/>
    <property type="evidence" value="ECO:0007669"/>
    <property type="project" value="TreeGrafter"/>
</dbReference>
<reference evidence="6 7" key="1">
    <citation type="submission" date="2020-07" db="EMBL/GenBank/DDBJ databases">
        <authorList>
            <person name="Feng X."/>
        </authorList>
    </citation>
    <scope>NUCLEOTIDE SEQUENCE [LARGE SCALE GENOMIC DNA]</scope>
    <source>
        <strain evidence="6 7">JCM14086</strain>
    </source>
</reference>
<keyword evidence="6" id="KW-0808">Transferase</keyword>
<keyword evidence="6" id="KW-0032">Aminotransferase</keyword>
<evidence type="ECO:0000313" key="6">
    <source>
        <dbReference type="EMBL" id="MBC2604414.1"/>
    </source>
</evidence>